<name>A0A1I0GHH7_9FIRM</name>
<evidence type="ECO:0000313" key="8">
    <source>
        <dbReference type="Proteomes" id="UP000199568"/>
    </source>
</evidence>
<organism evidence="7 8">
    <name type="scientific">Natronincola peptidivorans</name>
    <dbReference type="NCBI Taxonomy" id="426128"/>
    <lineage>
        <taxon>Bacteria</taxon>
        <taxon>Bacillati</taxon>
        <taxon>Bacillota</taxon>
        <taxon>Clostridia</taxon>
        <taxon>Peptostreptococcales</taxon>
        <taxon>Natronincolaceae</taxon>
        <taxon>Natronincola</taxon>
    </lineage>
</organism>
<dbReference type="AlphaFoldDB" id="A0A1I0GHH7"/>
<dbReference type="OrthoDB" id="9801356at2"/>
<feature type="transmembrane region" description="Helical" evidence="6">
    <location>
        <begin position="187"/>
        <end position="210"/>
    </location>
</feature>
<dbReference type="InterPro" id="IPR001727">
    <property type="entry name" value="GDT1-like"/>
</dbReference>
<feature type="transmembrane region" description="Helical" evidence="6">
    <location>
        <begin position="66"/>
        <end position="83"/>
    </location>
</feature>
<dbReference type="STRING" id="426128.SAMN05660297_03205"/>
<evidence type="ECO:0000256" key="4">
    <source>
        <dbReference type="ARBA" id="ARBA00022989"/>
    </source>
</evidence>
<evidence type="ECO:0000313" key="7">
    <source>
        <dbReference type="EMBL" id="SET70332.1"/>
    </source>
</evidence>
<dbReference type="Proteomes" id="UP000199568">
    <property type="component" value="Unassembled WGS sequence"/>
</dbReference>
<evidence type="ECO:0000256" key="1">
    <source>
        <dbReference type="ARBA" id="ARBA00004141"/>
    </source>
</evidence>
<feature type="transmembrane region" description="Helical" evidence="6">
    <location>
        <begin position="36"/>
        <end position="60"/>
    </location>
</feature>
<accession>A0A1I0GHH7</accession>
<dbReference type="EMBL" id="FOHU01000021">
    <property type="protein sequence ID" value="SET70332.1"/>
    <property type="molecule type" value="Genomic_DNA"/>
</dbReference>
<keyword evidence="8" id="KW-1185">Reference proteome</keyword>
<dbReference type="PANTHER" id="PTHR12608">
    <property type="entry name" value="TRANSMEMBRANE PROTEIN HTP-1 RELATED"/>
    <property type="match status" value="1"/>
</dbReference>
<feature type="transmembrane region" description="Helical" evidence="6">
    <location>
        <begin position="163"/>
        <end position="181"/>
    </location>
</feature>
<gene>
    <name evidence="7" type="ORF">SAMN05660297_03205</name>
</gene>
<evidence type="ECO:0000256" key="6">
    <source>
        <dbReference type="RuleBase" id="RU365102"/>
    </source>
</evidence>
<dbReference type="Pfam" id="PF01169">
    <property type="entry name" value="GDT1"/>
    <property type="match status" value="2"/>
</dbReference>
<protein>
    <recommendedName>
        <fullName evidence="6">GDT1 family protein</fullName>
    </recommendedName>
</protein>
<dbReference type="GO" id="GO:0016020">
    <property type="term" value="C:membrane"/>
    <property type="evidence" value="ECO:0007669"/>
    <property type="project" value="UniProtKB-SubCell"/>
</dbReference>
<dbReference type="RefSeq" id="WP_090446340.1">
    <property type="nucleotide sequence ID" value="NZ_FOHU01000021.1"/>
</dbReference>
<evidence type="ECO:0000256" key="5">
    <source>
        <dbReference type="ARBA" id="ARBA00023136"/>
    </source>
</evidence>
<evidence type="ECO:0000256" key="2">
    <source>
        <dbReference type="ARBA" id="ARBA00009190"/>
    </source>
</evidence>
<comment type="similarity">
    <text evidence="2 6">Belongs to the GDT1 family.</text>
</comment>
<keyword evidence="3 6" id="KW-0812">Transmembrane</keyword>
<sequence length="359" mass="39859">MYELVQSFFIIIMAEMGDKTQILAMAFAVKYSLSKVLLGVFLGSALNHGLAALLGVYLTQLIPIDIIRLIAALAFIGFGLWTLQIDASEEEEQTSNRFGAVLTVASAFALGEFGDKTQLAVITLSTQAHYPFLVLIGSVSGMVVTSGLGVFVGSRLGKKVPEITLKLVSSVIFITFGLLALRDTVPPQYMTLPITSGFMVILVCMILTMINRIRTQASEDTPFKKAAGELYLNTEKLQASLSRICQENHQCAVCDTGKCTIIFLQNRLYEAQEKEQFLVDKEWEPPLCTKKGYPLYGLKESLIETINICLECPNHRNNCVGNQTRKTLEILYFGKHIPFNGSKEEYYGEIVSVEPHFFH</sequence>
<dbReference type="GO" id="GO:0046873">
    <property type="term" value="F:metal ion transmembrane transporter activity"/>
    <property type="evidence" value="ECO:0007669"/>
    <property type="project" value="InterPro"/>
</dbReference>
<comment type="subcellular location">
    <subcellularLocation>
        <location evidence="1 6">Membrane</location>
        <topology evidence="1 6">Multi-pass membrane protein</topology>
    </subcellularLocation>
</comment>
<dbReference type="PANTHER" id="PTHR12608:SF1">
    <property type="entry name" value="TRANSMEMBRANE PROTEIN 165"/>
    <property type="match status" value="1"/>
</dbReference>
<keyword evidence="4 6" id="KW-1133">Transmembrane helix</keyword>
<proteinExistence type="inferred from homology"/>
<reference evidence="7 8" key="1">
    <citation type="submission" date="2016-10" db="EMBL/GenBank/DDBJ databases">
        <authorList>
            <person name="de Groot N.N."/>
        </authorList>
    </citation>
    <scope>NUCLEOTIDE SEQUENCE [LARGE SCALE GENOMIC DNA]</scope>
    <source>
        <strain evidence="7 8">DSM 18979</strain>
    </source>
</reference>
<feature type="transmembrane region" description="Helical" evidence="6">
    <location>
        <begin position="131"/>
        <end position="151"/>
    </location>
</feature>
<keyword evidence="5 6" id="KW-0472">Membrane</keyword>
<evidence type="ECO:0000256" key="3">
    <source>
        <dbReference type="ARBA" id="ARBA00022692"/>
    </source>
</evidence>